<keyword evidence="3 7" id="KW-0812">Transmembrane</keyword>
<evidence type="ECO:0000313" key="9">
    <source>
        <dbReference type="Proteomes" id="UP001304300"/>
    </source>
</evidence>
<gene>
    <name evidence="8" type="ORF">RZN69_18575</name>
</gene>
<comment type="similarity">
    <text evidence="2 6">Belongs to the sodium:solute symporter (SSF) (TC 2.A.21) family.</text>
</comment>
<dbReference type="CDD" id="cd11477">
    <property type="entry name" value="SLC5sbd_u1"/>
    <property type="match status" value="1"/>
</dbReference>
<evidence type="ECO:0000256" key="1">
    <source>
        <dbReference type="ARBA" id="ARBA00004141"/>
    </source>
</evidence>
<feature type="transmembrane region" description="Helical" evidence="7">
    <location>
        <begin position="594"/>
        <end position="613"/>
    </location>
</feature>
<name>A0AAQ3L8I1_9BACT</name>
<accession>A0AAQ3L8I1</accession>
<dbReference type="GO" id="GO:0005886">
    <property type="term" value="C:plasma membrane"/>
    <property type="evidence" value="ECO:0007669"/>
    <property type="project" value="TreeGrafter"/>
</dbReference>
<keyword evidence="9" id="KW-1185">Reference proteome</keyword>
<evidence type="ECO:0000256" key="3">
    <source>
        <dbReference type="ARBA" id="ARBA00022692"/>
    </source>
</evidence>
<dbReference type="PANTHER" id="PTHR11819">
    <property type="entry name" value="SOLUTE CARRIER FAMILY 5"/>
    <property type="match status" value="1"/>
</dbReference>
<feature type="transmembrane region" description="Helical" evidence="7">
    <location>
        <begin position="459"/>
        <end position="480"/>
    </location>
</feature>
<feature type="transmembrane region" description="Helical" evidence="7">
    <location>
        <begin position="12"/>
        <end position="31"/>
    </location>
</feature>
<feature type="transmembrane region" description="Helical" evidence="7">
    <location>
        <begin position="160"/>
        <end position="180"/>
    </location>
</feature>
<feature type="transmembrane region" description="Helical" evidence="7">
    <location>
        <begin position="51"/>
        <end position="72"/>
    </location>
</feature>
<keyword evidence="4 7" id="KW-1133">Transmembrane helix</keyword>
<feature type="transmembrane region" description="Helical" evidence="7">
    <location>
        <begin position="84"/>
        <end position="103"/>
    </location>
</feature>
<comment type="subcellular location">
    <subcellularLocation>
        <location evidence="1">Membrane</location>
        <topology evidence="1">Multi-pass membrane protein</topology>
    </subcellularLocation>
</comment>
<dbReference type="EMBL" id="CP136920">
    <property type="protein sequence ID" value="WOO40632.1"/>
    <property type="molecule type" value="Genomic_DNA"/>
</dbReference>
<keyword evidence="5 7" id="KW-0472">Membrane</keyword>
<dbReference type="AlphaFoldDB" id="A0AAQ3L8I1"/>
<feature type="transmembrane region" description="Helical" evidence="7">
    <location>
        <begin position="567"/>
        <end position="588"/>
    </location>
</feature>
<evidence type="ECO:0000256" key="4">
    <source>
        <dbReference type="ARBA" id="ARBA00022989"/>
    </source>
</evidence>
<sequence length="619" mass="67979">MMHLASITLAPIDWSIIAIFFIIVLSIGYVASKTAGKSSSEFFLGGRDMPWWLLGISMVACTFSADTPNLVTGFVRESGVVKNWLWWAFLITGMVTVFIYAKLWRRSEVMTDLEYYELRYHGRGAAFLRGFRSVFLGLFFNVLIMATVTLAIIKYGQIMLGLPAWQCVVFGSIGVVIYATLGGLKGVIWADFFQYSIAMVGAVYAAYIAIQQPEIQAIGGLSGLVGPDSPIADKLAIFPDPSDVSLLVSMLIIPIAVQWWAVWYPGAEPGGGGYVAQRMLAAKDERNAIGATLLFNFMHYAIRPWPWIIVALASLVVFPELSDLKQSFPELDDQYLAHDVAYPAMITKLGPGMLGVVIASIIAAYMSTIGTHLNWGSSYLVNDFYSRFIQKDASEQDRVRAGRICTVGLMVLTGILALQLKSATQAFNLLIITGAGTGTIYILRWFWWRINAITEIVAMFGAIIIGCVLVFGMDVGSFAISIGGTAEEPNFTLDGGTGRLLLAVLLNTIIWLTTIFLTKPENKDTLYKFYQKTRPGGPGWAKLRAMAQTDGVDIEEDDKPWEIPYEILCVFLGTIMIYACLFSIGNFIYGNVQLGLSLGTLSVICCYGIFAVFGKTRAG</sequence>
<dbReference type="PANTHER" id="PTHR11819:SF77">
    <property type="entry name" value="SODIUM_GLUCOSE COTRANSPORT PROTEIN"/>
    <property type="match status" value="1"/>
</dbReference>
<evidence type="ECO:0000256" key="5">
    <source>
        <dbReference type="ARBA" id="ARBA00023136"/>
    </source>
</evidence>
<dbReference type="KEGG" id="puo:RZN69_18575"/>
<dbReference type="RefSeq" id="WP_317832756.1">
    <property type="nucleotide sequence ID" value="NZ_CP136920.1"/>
</dbReference>
<feature type="transmembrane region" description="Helical" evidence="7">
    <location>
        <begin position="500"/>
        <end position="518"/>
    </location>
</feature>
<organism evidence="8 9">
    <name type="scientific">Rubellicoccus peritrichatus</name>
    <dbReference type="NCBI Taxonomy" id="3080537"/>
    <lineage>
        <taxon>Bacteria</taxon>
        <taxon>Pseudomonadati</taxon>
        <taxon>Verrucomicrobiota</taxon>
        <taxon>Opitutia</taxon>
        <taxon>Puniceicoccales</taxon>
        <taxon>Cerasicoccaceae</taxon>
        <taxon>Rubellicoccus</taxon>
    </lineage>
</organism>
<dbReference type="PROSITE" id="PS50283">
    <property type="entry name" value="NA_SOLUT_SYMP_3"/>
    <property type="match status" value="1"/>
</dbReference>
<evidence type="ECO:0000313" key="8">
    <source>
        <dbReference type="EMBL" id="WOO40632.1"/>
    </source>
</evidence>
<dbReference type="Gene3D" id="1.20.1730.10">
    <property type="entry name" value="Sodium/glucose cotransporter"/>
    <property type="match status" value="1"/>
</dbReference>
<dbReference type="Proteomes" id="UP001304300">
    <property type="component" value="Chromosome"/>
</dbReference>
<dbReference type="Pfam" id="PF00474">
    <property type="entry name" value="SSF"/>
    <property type="match status" value="1"/>
</dbReference>
<evidence type="ECO:0000256" key="6">
    <source>
        <dbReference type="RuleBase" id="RU362091"/>
    </source>
</evidence>
<dbReference type="GO" id="GO:0005412">
    <property type="term" value="F:D-glucose:sodium symporter activity"/>
    <property type="evidence" value="ECO:0007669"/>
    <property type="project" value="TreeGrafter"/>
</dbReference>
<dbReference type="InterPro" id="IPR001734">
    <property type="entry name" value="Na/solute_symporter"/>
</dbReference>
<feature type="transmembrane region" description="Helical" evidence="7">
    <location>
        <begin position="244"/>
        <end position="262"/>
    </location>
</feature>
<feature type="transmembrane region" description="Helical" evidence="7">
    <location>
        <begin position="426"/>
        <end position="447"/>
    </location>
</feature>
<evidence type="ECO:0000256" key="7">
    <source>
        <dbReference type="SAM" id="Phobius"/>
    </source>
</evidence>
<proteinExistence type="inferred from homology"/>
<feature type="transmembrane region" description="Helical" evidence="7">
    <location>
        <begin position="304"/>
        <end position="321"/>
    </location>
</feature>
<feature type="transmembrane region" description="Helical" evidence="7">
    <location>
        <begin position="134"/>
        <end position="153"/>
    </location>
</feature>
<evidence type="ECO:0000256" key="2">
    <source>
        <dbReference type="ARBA" id="ARBA00006434"/>
    </source>
</evidence>
<protein>
    <submittedName>
        <fullName evidence="8">Sodium:solute symporter family protein</fullName>
    </submittedName>
</protein>
<dbReference type="InterPro" id="IPR038377">
    <property type="entry name" value="Na/Glc_symporter_sf"/>
</dbReference>
<reference evidence="8 9" key="1">
    <citation type="submission" date="2023-10" db="EMBL/GenBank/DDBJ databases">
        <title>Rubellicoccus peritrichatus gen. nov., sp. nov., isolated from an algae of coral reef tank.</title>
        <authorList>
            <person name="Luo J."/>
        </authorList>
    </citation>
    <scope>NUCLEOTIDE SEQUENCE [LARGE SCALE GENOMIC DNA]</scope>
    <source>
        <strain evidence="8 9">CR14</strain>
    </source>
</reference>